<dbReference type="Proteomes" id="UP000011991">
    <property type="component" value="Unassembled WGS sequence"/>
</dbReference>
<keyword evidence="1" id="KW-1133">Transmembrane helix</keyword>
<name>M5S1U8_9BACT</name>
<dbReference type="AlphaFoldDB" id="M5S1U8"/>
<keyword evidence="1" id="KW-0472">Membrane</keyword>
<dbReference type="EMBL" id="ANOG01000215">
    <property type="protein sequence ID" value="EMI21622.1"/>
    <property type="molecule type" value="Genomic_DNA"/>
</dbReference>
<protein>
    <submittedName>
        <fullName evidence="2">Uncharacterized protein</fullName>
    </submittedName>
</protein>
<organism evidence="2 3">
    <name type="scientific">Rhodopirellula maiorica SM1</name>
    <dbReference type="NCBI Taxonomy" id="1265738"/>
    <lineage>
        <taxon>Bacteria</taxon>
        <taxon>Pseudomonadati</taxon>
        <taxon>Planctomycetota</taxon>
        <taxon>Planctomycetia</taxon>
        <taxon>Pirellulales</taxon>
        <taxon>Pirellulaceae</taxon>
        <taxon>Novipirellula</taxon>
    </lineage>
</organism>
<sequence length="95" mass="11105">MFAIVFVAQMPAFDWAWGELHERDMQFSIGLGIPNEDEKRIDTLEQENSSLRRERRESMLFWRSIAHLTGMGFAVLACTAAGQRRIRIEYDTREP</sequence>
<keyword evidence="3" id="KW-1185">Reference proteome</keyword>
<comment type="caution">
    <text evidence="2">The sequence shown here is derived from an EMBL/GenBank/DDBJ whole genome shotgun (WGS) entry which is preliminary data.</text>
</comment>
<evidence type="ECO:0000256" key="1">
    <source>
        <dbReference type="SAM" id="Phobius"/>
    </source>
</evidence>
<keyword evidence="1" id="KW-0812">Transmembrane</keyword>
<evidence type="ECO:0000313" key="3">
    <source>
        <dbReference type="Proteomes" id="UP000011991"/>
    </source>
</evidence>
<evidence type="ECO:0000313" key="2">
    <source>
        <dbReference type="EMBL" id="EMI21622.1"/>
    </source>
</evidence>
<dbReference type="PATRIC" id="fig|1265738.3.peg.1435"/>
<gene>
    <name evidence="2" type="ORF">RMSM_01449</name>
</gene>
<feature type="transmembrane region" description="Helical" evidence="1">
    <location>
        <begin position="60"/>
        <end position="82"/>
    </location>
</feature>
<proteinExistence type="predicted"/>
<reference evidence="2 3" key="1">
    <citation type="journal article" date="2013" name="Mar. Genomics">
        <title>Expression of sulfatases in Rhodopirellula baltica and the diversity of sulfatases in the genus Rhodopirellula.</title>
        <authorList>
            <person name="Wegner C.E."/>
            <person name="Richter-Heitmann T."/>
            <person name="Klindworth A."/>
            <person name="Klockow C."/>
            <person name="Richter M."/>
            <person name="Achstetter T."/>
            <person name="Glockner F.O."/>
            <person name="Harder J."/>
        </authorList>
    </citation>
    <scope>NUCLEOTIDE SEQUENCE [LARGE SCALE GENOMIC DNA]</scope>
    <source>
        <strain evidence="2 3">SM1</strain>
    </source>
</reference>
<dbReference type="RefSeq" id="WP_008693274.1">
    <property type="nucleotide sequence ID" value="NZ_ANOG01000215.1"/>
</dbReference>
<accession>M5S1U8</accession>